<dbReference type="EMBL" id="OLKH01000103">
    <property type="protein sequence ID" value="SPE77911.1"/>
    <property type="molecule type" value="Genomic_DNA"/>
</dbReference>
<sequence length="502" mass="53892">MLIYVIMKKNKTLKKPLLAYLLFFLFMTTALLAQVGIGTVTPDTSSILDIVSNDKGMLTPRMTTAQKLAITNPANGLIVYDTDLKSFYFYDTTATSWIRININSDGRLKYKLIRSSDVLATVLADELAAGGGSKYLLDSGTLYEINGTIVLNYPIELNNAYVSGQDSGEDKLVRTSGDLFTGTTGGSIRILTLSALSGNVFNIDGGGTASLIFRDCIVASSASVGSFRNFALVFLSIVQYYANANGVVYENIARLLLSNTGWFSNNTGVYEKLIGTFTLAAKQGGFSEVTGANIGFDVSSNPVITGDATLESTVFTGTLTTGKYVNPYTVGGYAGYNFNNNWNVRCPGIPTETDASAVADFAIDYPVGSGASTSFNTSNPSNIVKVQGVSTSTNLFRFSTDGGVNNRLKYAGKKKRIFQVTGSISFQVPAVGTYIIYIAKNGTVISQYKIYGRGLTTNDILVLPLNASVELSINDYVEVYAQRYTGGTTDAIITPNMTLIIK</sequence>
<proteinExistence type="predicted"/>
<evidence type="ECO:0008006" key="3">
    <source>
        <dbReference type="Google" id="ProtNLM"/>
    </source>
</evidence>
<reference evidence="1 2" key="1">
    <citation type="submission" date="2018-02" db="EMBL/GenBank/DDBJ databases">
        <authorList>
            <person name="Cohen D.B."/>
            <person name="Kent A.D."/>
        </authorList>
    </citation>
    <scope>NUCLEOTIDE SEQUENCE [LARGE SCALE GENOMIC DNA]</scope>
    <source>
        <strain evidence="1">CIP109753</strain>
    </source>
</reference>
<accession>A0A2N9PC49</accession>
<gene>
    <name evidence="1" type="ORF">FLACOL_01924</name>
</gene>
<evidence type="ECO:0000313" key="1">
    <source>
        <dbReference type="EMBL" id="SPE77911.1"/>
    </source>
</evidence>
<protein>
    <recommendedName>
        <fullName evidence="3">Cell wall anchor protein</fullName>
    </recommendedName>
</protein>
<evidence type="ECO:0000313" key="2">
    <source>
        <dbReference type="Proteomes" id="UP000238180"/>
    </source>
</evidence>
<dbReference type="Proteomes" id="UP000238180">
    <property type="component" value="Unassembled WGS sequence"/>
</dbReference>
<dbReference type="AlphaFoldDB" id="A0A2N9PC49"/>
<organism evidence="1 2">
    <name type="scientific">Flavobacterium columnare</name>
    <dbReference type="NCBI Taxonomy" id="996"/>
    <lineage>
        <taxon>Bacteria</taxon>
        <taxon>Pseudomonadati</taxon>
        <taxon>Bacteroidota</taxon>
        <taxon>Flavobacteriia</taxon>
        <taxon>Flavobacteriales</taxon>
        <taxon>Flavobacteriaceae</taxon>
        <taxon>Flavobacterium</taxon>
    </lineage>
</organism>
<name>A0A2N9PC49_9FLAO</name>